<name>A0A8S5MAZ2_9CAUD</name>
<feature type="region of interest" description="Disordered" evidence="1">
    <location>
        <begin position="1"/>
        <end position="44"/>
    </location>
</feature>
<dbReference type="EMBL" id="BK014862">
    <property type="protein sequence ID" value="DAD79263.1"/>
    <property type="molecule type" value="Genomic_DNA"/>
</dbReference>
<protein>
    <submittedName>
        <fullName evidence="2">Uncharacterized protein</fullName>
    </submittedName>
</protein>
<evidence type="ECO:0000313" key="2">
    <source>
        <dbReference type="EMBL" id="DAD79263.1"/>
    </source>
</evidence>
<reference evidence="2" key="1">
    <citation type="journal article" date="2021" name="Proc. Natl. Acad. Sci. U.S.A.">
        <title>A Catalog of Tens of Thousands of Viruses from Human Metagenomes Reveals Hidden Associations with Chronic Diseases.</title>
        <authorList>
            <person name="Tisza M.J."/>
            <person name="Buck C.B."/>
        </authorList>
    </citation>
    <scope>NUCLEOTIDE SEQUENCE</scope>
    <source>
        <strain evidence="2">CtRPH1</strain>
    </source>
</reference>
<sequence>MAANKAKKPVKNTSVSDCGGIKPEKLFPPKDENKSKPAKSKGKQ</sequence>
<feature type="compositionally biased region" description="Basic and acidic residues" evidence="1">
    <location>
        <begin position="22"/>
        <end position="35"/>
    </location>
</feature>
<feature type="compositionally biased region" description="Basic residues" evidence="1">
    <location>
        <begin position="1"/>
        <end position="10"/>
    </location>
</feature>
<organism evidence="2">
    <name type="scientific">Myoviridae sp. ctRPH1</name>
    <dbReference type="NCBI Taxonomy" id="2826650"/>
    <lineage>
        <taxon>Viruses</taxon>
        <taxon>Duplodnaviria</taxon>
        <taxon>Heunggongvirae</taxon>
        <taxon>Uroviricota</taxon>
        <taxon>Caudoviricetes</taxon>
    </lineage>
</organism>
<proteinExistence type="predicted"/>
<accession>A0A8S5MAZ2</accession>
<evidence type="ECO:0000256" key="1">
    <source>
        <dbReference type="SAM" id="MobiDB-lite"/>
    </source>
</evidence>